<feature type="signal peptide" evidence="3">
    <location>
        <begin position="1"/>
        <end position="23"/>
    </location>
</feature>
<dbReference type="GO" id="GO:0071949">
    <property type="term" value="F:FAD binding"/>
    <property type="evidence" value="ECO:0007669"/>
    <property type="project" value="InterPro"/>
</dbReference>
<sequence length="565" mass="62315">MSRVLTSLFSGLAASSSLQISLAEWNDLNSTVHGRLQQHSPFARPCFKLANTTEGLYDPAKCSAIQGNYLNTFFRSGYAGSYEQGQWEACSATLDRCLLDSNAPFNPEAYSPPNVCGQGSVPDYFVDVHEPADVVAAFKFSRKTGVPVVIKSTGHDYQGRSSRPGSLAIWTNNLKEIRYEQEWKPHGCSKPITPTAAVSVGAGVEFLELYRFGEANNITIPGGACATVGATGGYVQGGGHTALSNVYGLGADRALQFTVVVPSGEVLVANECQNTDLYFALRGGGGGTFGVVLELVTKAFPRTPVIAVTMSGIPTDPDTTREFYKVIVDNSLQWAQEGWGGYIAPSYFQYVNPNASLYDDATDSMEPLREFARAHDVIVSEDEFPSYFAWWAKVPEPVDQISGLSLSLASRLVPAKNFETAESREKLLNVTLDVSKNHPIVYIFSTTPYSYQADNLTSVTPAFRTSLWHFIIGHVWNFDTPLGIQEEMLENLTDEMDKMRDITPGSGAYINESDLHEPDFEFSYWGEHYDGLVEIKNKYDPDHLLDCWHCVGFRGAKHPDYRCYV</sequence>
<dbReference type="GO" id="GO:0016491">
    <property type="term" value="F:oxidoreductase activity"/>
    <property type="evidence" value="ECO:0007669"/>
    <property type="project" value="UniProtKB-KW"/>
</dbReference>
<evidence type="ECO:0000256" key="1">
    <source>
        <dbReference type="ARBA" id="ARBA00005466"/>
    </source>
</evidence>
<dbReference type="InterPro" id="IPR012951">
    <property type="entry name" value="BBE"/>
</dbReference>
<reference evidence="5 6" key="1">
    <citation type="journal article" date="2016" name="Mol. Biol. Evol.">
        <title>Comparative Genomics of Early-Diverging Mushroom-Forming Fungi Provides Insights into the Origins of Lignocellulose Decay Capabilities.</title>
        <authorList>
            <person name="Nagy L.G."/>
            <person name="Riley R."/>
            <person name="Tritt A."/>
            <person name="Adam C."/>
            <person name="Daum C."/>
            <person name="Floudas D."/>
            <person name="Sun H."/>
            <person name="Yadav J.S."/>
            <person name="Pangilinan J."/>
            <person name="Larsson K.H."/>
            <person name="Matsuura K."/>
            <person name="Barry K."/>
            <person name="Labutti K."/>
            <person name="Kuo R."/>
            <person name="Ohm R.A."/>
            <person name="Bhattacharya S.S."/>
            <person name="Shirouzu T."/>
            <person name="Yoshinaga Y."/>
            <person name="Martin F.M."/>
            <person name="Grigoriev I.V."/>
            <person name="Hibbett D.S."/>
        </authorList>
    </citation>
    <scope>NUCLEOTIDE SEQUENCE [LARGE SCALE GENOMIC DNA]</scope>
    <source>
        <strain evidence="5 6">HHB10207 ss-3</strain>
    </source>
</reference>
<dbReference type="EMBL" id="KV428226">
    <property type="protein sequence ID" value="KZT33675.1"/>
    <property type="molecule type" value="Genomic_DNA"/>
</dbReference>
<dbReference type="PROSITE" id="PS51387">
    <property type="entry name" value="FAD_PCMH"/>
    <property type="match status" value="1"/>
</dbReference>
<dbReference type="PANTHER" id="PTHR13878:SF91">
    <property type="entry name" value="FAD BINDING DOMAIN PROTEIN (AFU_ORTHOLOGUE AFUA_6G12070)-RELATED"/>
    <property type="match status" value="1"/>
</dbReference>
<feature type="domain" description="FAD-binding PCMH-type" evidence="4">
    <location>
        <begin position="118"/>
        <end position="302"/>
    </location>
</feature>
<keyword evidence="3" id="KW-0732">Signal</keyword>
<dbReference type="Pfam" id="PF08031">
    <property type="entry name" value="BBE"/>
    <property type="match status" value="1"/>
</dbReference>
<feature type="chain" id="PRO_5007869598" evidence="3">
    <location>
        <begin position="24"/>
        <end position="565"/>
    </location>
</feature>
<protein>
    <submittedName>
        <fullName evidence="5">FAD-binding domain-containing protein</fullName>
    </submittedName>
</protein>
<dbReference type="Proteomes" id="UP000076798">
    <property type="component" value="Unassembled WGS sequence"/>
</dbReference>
<dbReference type="InterPro" id="IPR016166">
    <property type="entry name" value="FAD-bd_PCMH"/>
</dbReference>
<dbReference type="STRING" id="1314776.A0A165YW79"/>
<dbReference type="InterPro" id="IPR036318">
    <property type="entry name" value="FAD-bd_PCMH-like_sf"/>
</dbReference>
<dbReference type="SUPFAM" id="SSF56176">
    <property type="entry name" value="FAD-binding/transporter-associated domain-like"/>
    <property type="match status" value="1"/>
</dbReference>
<comment type="similarity">
    <text evidence="1">Belongs to the oxygen-dependent FAD-linked oxidoreductase family.</text>
</comment>
<evidence type="ECO:0000313" key="5">
    <source>
        <dbReference type="EMBL" id="KZT33675.1"/>
    </source>
</evidence>
<dbReference type="InterPro" id="IPR050432">
    <property type="entry name" value="FAD-linked_Oxidoreductases_BP"/>
</dbReference>
<keyword evidence="6" id="KW-1185">Reference proteome</keyword>
<dbReference type="Pfam" id="PF01565">
    <property type="entry name" value="FAD_binding_4"/>
    <property type="match status" value="1"/>
</dbReference>
<dbReference type="PANTHER" id="PTHR13878">
    <property type="entry name" value="GULONOLACTONE OXIDASE"/>
    <property type="match status" value="1"/>
</dbReference>
<accession>A0A165YW79</accession>
<proteinExistence type="inferred from homology"/>
<evidence type="ECO:0000313" key="6">
    <source>
        <dbReference type="Proteomes" id="UP000076798"/>
    </source>
</evidence>
<dbReference type="OrthoDB" id="9983560at2759"/>
<dbReference type="InterPro" id="IPR016169">
    <property type="entry name" value="FAD-bd_PCMH_sub2"/>
</dbReference>
<keyword evidence="2" id="KW-0560">Oxidoreductase</keyword>
<gene>
    <name evidence="5" type="ORF">SISSUDRAFT_1065961</name>
</gene>
<name>A0A165YW79_9AGAM</name>
<dbReference type="InterPro" id="IPR006094">
    <property type="entry name" value="Oxid_FAD_bind_N"/>
</dbReference>
<organism evidence="5 6">
    <name type="scientific">Sistotremastrum suecicum HHB10207 ss-3</name>
    <dbReference type="NCBI Taxonomy" id="1314776"/>
    <lineage>
        <taxon>Eukaryota</taxon>
        <taxon>Fungi</taxon>
        <taxon>Dikarya</taxon>
        <taxon>Basidiomycota</taxon>
        <taxon>Agaricomycotina</taxon>
        <taxon>Agaricomycetes</taxon>
        <taxon>Sistotremastrales</taxon>
        <taxon>Sistotremastraceae</taxon>
        <taxon>Sistotremastrum</taxon>
    </lineage>
</organism>
<evidence type="ECO:0000256" key="2">
    <source>
        <dbReference type="ARBA" id="ARBA00023002"/>
    </source>
</evidence>
<dbReference type="Gene3D" id="3.30.465.10">
    <property type="match status" value="2"/>
</dbReference>
<dbReference type="AlphaFoldDB" id="A0A165YW79"/>
<evidence type="ECO:0000256" key="3">
    <source>
        <dbReference type="SAM" id="SignalP"/>
    </source>
</evidence>
<evidence type="ECO:0000259" key="4">
    <source>
        <dbReference type="PROSITE" id="PS51387"/>
    </source>
</evidence>